<dbReference type="SMART" id="SM00744">
    <property type="entry name" value="RINGv"/>
    <property type="match status" value="1"/>
</dbReference>
<dbReference type="PANTHER" id="PTHR46214">
    <property type="entry name" value="ZINC FINGER, RING-CH-TYPE"/>
    <property type="match status" value="1"/>
</dbReference>
<keyword evidence="1" id="KW-0479">Metal-binding</keyword>
<feature type="domain" description="RING-CH-type" evidence="6">
    <location>
        <begin position="51"/>
        <end position="113"/>
    </location>
</feature>
<evidence type="ECO:0000313" key="7">
    <source>
        <dbReference type="EMBL" id="KAG5400020.1"/>
    </source>
</evidence>
<reference evidence="7 8" key="1">
    <citation type="submission" date="2021-03" db="EMBL/GenBank/DDBJ databases">
        <authorList>
            <person name="King G.J."/>
            <person name="Bancroft I."/>
            <person name="Baten A."/>
            <person name="Bloomfield J."/>
            <person name="Borpatragohain P."/>
            <person name="He Z."/>
            <person name="Irish N."/>
            <person name="Irwin J."/>
            <person name="Liu K."/>
            <person name="Mauleon R.P."/>
            <person name="Moore J."/>
            <person name="Morris R."/>
            <person name="Ostergaard L."/>
            <person name="Wang B."/>
            <person name="Wells R."/>
        </authorList>
    </citation>
    <scope>NUCLEOTIDE SEQUENCE [LARGE SCALE GENOMIC DNA]</scope>
    <source>
        <strain evidence="7">R-o-18</strain>
        <tissue evidence="7">Leaf</tissue>
    </source>
</reference>
<evidence type="ECO:0000256" key="4">
    <source>
        <dbReference type="SAM" id="Coils"/>
    </source>
</evidence>
<evidence type="ECO:0000313" key="8">
    <source>
        <dbReference type="Proteomes" id="UP000823674"/>
    </source>
</evidence>
<keyword evidence="8" id="KW-1185">Reference proteome</keyword>
<keyword evidence="2" id="KW-0863">Zinc-finger</keyword>
<dbReference type="EMBL" id="JADBGQ010000004">
    <property type="protein sequence ID" value="KAG5400020.1"/>
    <property type="molecule type" value="Genomic_DNA"/>
</dbReference>
<feature type="coiled-coil region" evidence="4">
    <location>
        <begin position="110"/>
        <end position="140"/>
    </location>
</feature>
<organism evidence="7 8">
    <name type="scientific">Brassica rapa subsp. trilocularis</name>
    <dbReference type="NCBI Taxonomy" id="1813537"/>
    <lineage>
        <taxon>Eukaryota</taxon>
        <taxon>Viridiplantae</taxon>
        <taxon>Streptophyta</taxon>
        <taxon>Embryophyta</taxon>
        <taxon>Tracheophyta</taxon>
        <taxon>Spermatophyta</taxon>
        <taxon>Magnoliopsida</taxon>
        <taxon>eudicotyledons</taxon>
        <taxon>Gunneridae</taxon>
        <taxon>Pentapetalae</taxon>
        <taxon>rosids</taxon>
        <taxon>malvids</taxon>
        <taxon>Brassicales</taxon>
        <taxon>Brassicaceae</taxon>
        <taxon>Brassiceae</taxon>
        <taxon>Brassica</taxon>
    </lineage>
</organism>
<dbReference type="InterPro" id="IPR013083">
    <property type="entry name" value="Znf_RING/FYVE/PHD"/>
</dbReference>
<dbReference type="InterPro" id="IPR011016">
    <property type="entry name" value="Znf_RING-CH"/>
</dbReference>
<comment type="caution">
    <text evidence="7">The sequence shown here is derived from an EMBL/GenBank/DDBJ whole genome shotgun (WGS) entry which is preliminary data.</text>
</comment>
<dbReference type="SUPFAM" id="SSF57850">
    <property type="entry name" value="RING/U-box"/>
    <property type="match status" value="1"/>
</dbReference>
<keyword evidence="3" id="KW-0862">Zinc</keyword>
<protein>
    <recommendedName>
        <fullName evidence="6">RING-CH-type domain-containing protein</fullName>
    </recommendedName>
</protein>
<sequence length="179" mass="20300">MSHIDLEQGRIGDRQLSFRDSEDVVSCFHSNTYGYYDDDTDEYSSSVSSVSDESEKSVCRICKSEVGYGQGLIELGCSCKGDLAFSHRQCAETWFKLKGNQVCEICHSDARNVIGANEMVEEEEEEEEEEVMVVVEVEEEGVAAVGEDGESWWKRRMVLIFVITCWVSPFSIYFLVIQN</sequence>
<keyword evidence="5" id="KW-1133">Transmembrane helix</keyword>
<evidence type="ECO:0000259" key="6">
    <source>
        <dbReference type="PROSITE" id="PS51292"/>
    </source>
</evidence>
<evidence type="ECO:0000256" key="5">
    <source>
        <dbReference type="SAM" id="Phobius"/>
    </source>
</evidence>
<feature type="transmembrane region" description="Helical" evidence="5">
    <location>
        <begin position="158"/>
        <end position="177"/>
    </location>
</feature>
<dbReference type="PANTHER" id="PTHR46214:SF30">
    <property type="entry name" value="OS01G0850200 PROTEIN"/>
    <property type="match status" value="1"/>
</dbReference>
<evidence type="ECO:0000256" key="3">
    <source>
        <dbReference type="ARBA" id="ARBA00022833"/>
    </source>
</evidence>
<proteinExistence type="predicted"/>
<dbReference type="Gene3D" id="3.30.40.10">
    <property type="entry name" value="Zinc/RING finger domain, C3HC4 (zinc finger)"/>
    <property type="match status" value="1"/>
</dbReference>
<evidence type="ECO:0000256" key="1">
    <source>
        <dbReference type="ARBA" id="ARBA00022723"/>
    </source>
</evidence>
<gene>
    <name evidence="7" type="primary">A04p006970.1_BraROA</name>
    <name evidence="7" type="ORF">IGI04_014627</name>
</gene>
<keyword evidence="4" id="KW-0175">Coiled coil</keyword>
<name>A0ABQ7MMS2_BRACM</name>
<accession>A0ABQ7MMS2</accession>
<evidence type="ECO:0000256" key="2">
    <source>
        <dbReference type="ARBA" id="ARBA00022771"/>
    </source>
</evidence>
<keyword evidence="5" id="KW-0812">Transmembrane</keyword>
<dbReference type="Proteomes" id="UP000823674">
    <property type="component" value="Chromosome A04"/>
</dbReference>
<dbReference type="PROSITE" id="PS51292">
    <property type="entry name" value="ZF_RING_CH"/>
    <property type="match status" value="1"/>
</dbReference>
<keyword evidence="5" id="KW-0472">Membrane</keyword>
<dbReference type="Pfam" id="PF12906">
    <property type="entry name" value="RINGv"/>
    <property type="match status" value="1"/>
</dbReference>